<sequence length="151" mass="16669">MSELIELAPWLAAVVIVVSVVVFITTKVVPVVRKFSRFLDDVLGAPPRLGMARRLSLMERVASIESVIVGTPASPGVTARPGLDARVALIEHEVTTNHGTSLKDAVKRTEERVTKVTGDVEKVRMNLHEHITESEPIRQQVDDLHAKYTKE</sequence>
<dbReference type="AlphaFoldDB" id="A0A1R4G9Y1"/>
<dbReference type="Proteomes" id="UP000195787">
    <property type="component" value="Unassembled WGS sequence"/>
</dbReference>
<dbReference type="GeneID" id="303173591"/>
<evidence type="ECO:0000256" key="1">
    <source>
        <dbReference type="SAM" id="Phobius"/>
    </source>
</evidence>
<keyword evidence="1" id="KW-0472">Membrane</keyword>
<proteinExistence type="predicted"/>
<name>A0A1R4G9Y1_9MICO</name>
<keyword evidence="1" id="KW-1133">Transmembrane helix</keyword>
<dbReference type="EMBL" id="FUHU01000041">
    <property type="protein sequence ID" value="SJM64979.1"/>
    <property type="molecule type" value="Genomic_DNA"/>
</dbReference>
<feature type="transmembrane region" description="Helical" evidence="1">
    <location>
        <begin position="7"/>
        <end position="29"/>
    </location>
</feature>
<gene>
    <name evidence="2" type="ORF">CZ674_10240</name>
</gene>
<protein>
    <submittedName>
        <fullName evidence="2">Uncharacterized protein</fullName>
    </submittedName>
</protein>
<dbReference type="RefSeq" id="WP_086992448.1">
    <property type="nucleotide sequence ID" value="NZ_FUHU01000041.1"/>
</dbReference>
<organism evidence="2 3">
    <name type="scientific">Agrococcus casei LMG 22410</name>
    <dbReference type="NCBI Taxonomy" id="1255656"/>
    <lineage>
        <taxon>Bacteria</taxon>
        <taxon>Bacillati</taxon>
        <taxon>Actinomycetota</taxon>
        <taxon>Actinomycetes</taxon>
        <taxon>Micrococcales</taxon>
        <taxon>Microbacteriaceae</taxon>
        <taxon>Agrococcus</taxon>
    </lineage>
</organism>
<evidence type="ECO:0000313" key="3">
    <source>
        <dbReference type="Proteomes" id="UP000195787"/>
    </source>
</evidence>
<evidence type="ECO:0000313" key="2">
    <source>
        <dbReference type="EMBL" id="SJM64979.1"/>
    </source>
</evidence>
<accession>A0A1R4G9Y1</accession>
<keyword evidence="1" id="KW-0812">Transmembrane</keyword>
<keyword evidence="3" id="KW-1185">Reference proteome</keyword>
<reference evidence="2 3" key="1">
    <citation type="submission" date="2017-02" db="EMBL/GenBank/DDBJ databases">
        <authorList>
            <person name="Peterson S.W."/>
        </authorList>
    </citation>
    <scope>NUCLEOTIDE SEQUENCE [LARGE SCALE GENOMIC DNA]</scope>
    <source>
        <strain evidence="2 3">LMG 22410</strain>
    </source>
</reference>
<dbReference type="OrthoDB" id="4231640at2"/>